<accession>A0A3M7SEK1</accession>
<dbReference type="Proteomes" id="UP000276133">
    <property type="component" value="Unassembled WGS sequence"/>
</dbReference>
<protein>
    <submittedName>
        <fullName evidence="1">Uncharacterized protein</fullName>
    </submittedName>
</protein>
<sequence length="63" mass="6794">MSSSNSFTELQPTTIEDGFFFISSYDSAITAKLGCSLAALILESSGKFSSEHLLNILILLFEG</sequence>
<comment type="caution">
    <text evidence="1">The sequence shown here is derived from an EMBL/GenBank/DDBJ whole genome shotgun (WGS) entry which is preliminary data.</text>
</comment>
<organism evidence="1 2">
    <name type="scientific">Brachionus plicatilis</name>
    <name type="common">Marine rotifer</name>
    <name type="synonym">Brachionus muelleri</name>
    <dbReference type="NCBI Taxonomy" id="10195"/>
    <lineage>
        <taxon>Eukaryota</taxon>
        <taxon>Metazoa</taxon>
        <taxon>Spiralia</taxon>
        <taxon>Gnathifera</taxon>
        <taxon>Rotifera</taxon>
        <taxon>Eurotatoria</taxon>
        <taxon>Monogononta</taxon>
        <taxon>Pseudotrocha</taxon>
        <taxon>Ploima</taxon>
        <taxon>Brachionidae</taxon>
        <taxon>Brachionus</taxon>
    </lineage>
</organism>
<keyword evidence="2" id="KW-1185">Reference proteome</keyword>
<dbReference type="AlphaFoldDB" id="A0A3M7SEK1"/>
<dbReference type="EMBL" id="REGN01001516">
    <property type="protein sequence ID" value="RNA34206.1"/>
    <property type="molecule type" value="Genomic_DNA"/>
</dbReference>
<evidence type="ECO:0000313" key="2">
    <source>
        <dbReference type="Proteomes" id="UP000276133"/>
    </source>
</evidence>
<name>A0A3M7SEK1_BRAPC</name>
<gene>
    <name evidence="1" type="ORF">BpHYR1_002232</name>
</gene>
<evidence type="ECO:0000313" key="1">
    <source>
        <dbReference type="EMBL" id="RNA34206.1"/>
    </source>
</evidence>
<proteinExistence type="predicted"/>
<reference evidence="1 2" key="1">
    <citation type="journal article" date="2018" name="Sci. Rep.">
        <title>Genomic signatures of local adaptation to the degree of environmental predictability in rotifers.</title>
        <authorList>
            <person name="Franch-Gras L."/>
            <person name="Hahn C."/>
            <person name="Garcia-Roger E.M."/>
            <person name="Carmona M.J."/>
            <person name="Serra M."/>
            <person name="Gomez A."/>
        </authorList>
    </citation>
    <scope>NUCLEOTIDE SEQUENCE [LARGE SCALE GENOMIC DNA]</scope>
    <source>
        <strain evidence="1">HYR1</strain>
    </source>
</reference>